<gene>
    <name evidence="2" type="ordered locus">Acid345_0286</name>
</gene>
<dbReference type="KEGG" id="aba:Acid345_0286"/>
<dbReference type="STRING" id="204669.Acid345_0286"/>
<organism evidence="2 3">
    <name type="scientific">Koribacter versatilis (strain Ellin345)</name>
    <dbReference type="NCBI Taxonomy" id="204669"/>
    <lineage>
        <taxon>Bacteria</taxon>
        <taxon>Pseudomonadati</taxon>
        <taxon>Acidobacteriota</taxon>
        <taxon>Terriglobia</taxon>
        <taxon>Terriglobales</taxon>
        <taxon>Candidatus Korobacteraceae</taxon>
        <taxon>Candidatus Korobacter</taxon>
    </lineage>
</organism>
<dbReference type="RefSeq" id="WP_011521093.1">
    <property type="nucleotide sequence ID" value="NC_008009.1"/>
</dbReference>
<feature type="signal peptide" evidence="1">
    <location>
        <begin position="1"/>
        <end position="26"/>
    </location>
</feature>
<evidence type="ECO:0000313" key="3">
    <source>
        <dbReference type="Proteomes" id="UP000002432"/>
    </source>
</evidence>
<dbReference type="EnsemblBacteria" id="ABF39291">
    <property type="protein sequence ID" value="ABF39291"/>
    <property type="gene ID" value="Acid345_0286"/>
</dbReference>
<keyword evidence="3" id="KW-1185">Reference proteome</keyword>
<feature type="chain" id="PRO_5004192043" evidence="1">
    <location>
        <begin position="27"/>
        <end position="190"/>
    </location>
</feature>
<dbReference type="AlphaFoldDB" id="Q1IV09"/>
<dbReference type="OrthoDB" id="122367at2"/>
<evidence type="ECO:0000256" key="1">
    <source>
        <dbReference type="SAM" id="SignalP"/>
    </source>
</evidence>
<keyword evidence="1" id="KW-0732">Signal</keyword>
<protein>
    <submittedName>
        <fullName evidence="2">Uncharacterized protein</fullName>
    </submittedName>
</protein>
<proteinExistence type="predicted"/>
<dbReference type="Proteomes" id="UP000002432">
    <property type="component" value="Chromosome"/>
</dbReference>
<name>Q1IV09_KORVE</name>
<evidence type="ECO:0000313" key="2">
    <source>
        <dbReference type="EMBL" id="ABF39291.1"/>
    </source>
</evidence>
<accession>Q1IV09</accession>
<reference evidence="2 3" key="1">
    <citation type="journal article" date="2009" name="Appl. Environ. Microbiol.">
        <title>Three genomes from the phylum Acidobacteria provide insight into the lifestyles of these microorganisms in soils.</title>
        <authorList>
            <person name="Ward N.L."/>
            <person name="Challacombe J.F."/>
            <person name="Janssen P.H."/>
            <person name="Henrissat B."/>
            <person name="Coutinho P.M."/>
            <person name="Wu M."/>
            <person name="Xie G."/>
            <person name="Haft D.H."/>
            <person name="Sait M."/>
            <person name="Badger J."/>
            <person name="Barabote R.D."/>
            <person name="Bradley B."/>
            <person name="Brettin T.S."/>
            <person name="Brinkac L.M."/>
            <person name="Bruce D."/>
            <person name="Creasy T."/>
            <person name="Daugherty S.C."/>
            <person name="Davidsen T.M."/>
            <person name="DeBoy R.T."/>
            <person name="Detter J.C."/>
            <person name="Dodson R.J."/>
            <person name="Durkin A.S."/>
            <person name="Ganapathy A."/>
            <person name="Gwinn-Giglio M."/>
            <person name="Han C.S."/>
            <person name="Khouri H."/>
            <person name="Kiss H."/>
            <person name="Kothari S.P."/>
            <person name="Madupu R."/>
            <person name="Nelson K.E."/>
            <person name="Nelson W.C."/>
            <person name="Paulsen I."/>
            <person name="Penn K."/>
            <person name="Ren Q."/>
            <person name="Rosovitz M.J."/>
            <person name="Selengut J.D."/>
            <person name="Shrivastava S."/>
            <person name="Sullivan S.A."/>
            <person name="Tapia R."/>
            <person name="Thompson L.S."/>
            <person name="Watkins K.L."/>
            <person name="Yang Q."/>
            <person name="Yu C."/>
            <person name="Zafar N."/>
            <person name="Zhou L."/>
            <person name="Kuske C.R."/>
        </authorList>
    </citation>
    <scope>NUCLEOTIDE SEQUENCE [LARGE SCALE GENOMIC DNA]</scope>
    <source>
        <strain evidence="2 3">Ellin345</strain>
    </source>
</reference>
<dbReference type="HOGENOM" id="CLU_1426299_0_0_0"/>
<dbReference type="EMBL" id="CP000360">
    <property type="protein sequence ID" value="ABF39291.1"/>
    <property type="molecule type" value="Genomic_DNA"/>
</dbReference>
<sequence length="190" mass="21157">MRKQVATFVVLVFVAAAVLGGVCAWAQEPQDQQGPPPQSAGGRWSVFQSEDRMTGAKLVQFELESDNTMPDSDRRSRVVLFCKNGHYENAEFQPSIRMAGPNRPGFWGQPQMQVRVRADAWHDDKGWNWLGKALSMDKGSVQRAMGARVFRVEFLAARKKASAQPYIAEFSPEGLNFSQVKASCDLGPKH</sequence>